<gene>
    <name evidence="2" type="ORF">H8R10_06400</name>
</gene>
<protein>
    <submittedName>
        <fullName evidence="2">Uncharacterized protein</fullName>
    </submittedName>
</protein>
<organism evidence="2 3">
    <name type="scientific">Nanchangia anserum</name>
    <dbReference type="NCBI Taxonomy" id="2692125"/>
    <lineage>
        <taxon>Bacteria</taxon>
        <taxon>Bacillati</taxon>
        <taxon>Actinomycetota</taxon>
        <taxon>Actinomycetes</taxon>
        <taxon>Actinomycetales</taxon>
        <taxon>Actinomycetaceae</taxon>
        <taxon>Nanchangia</taxon>
    </lineage>
</organism>
<dbReference type="EMBL" id="JACRUO010000001">
    <property type="protein sequence ID" value="MBD3689853.1"/>
    <property type="molecule type" value="Genomic_DNA"/>
</dbReference>
<name>A0A8I0GE49_9ACTO</name>
<dbReference type="AlphaFoldDB" id="A0A8I0GE49"/>
<reference evidence="2 3" key="1">
    <citation type="submission" date="2020-08" db="EMBL/GenBank/DDBJ databases">
        <title>Winkia gen. nov., sp. nov., isolated from faeces of the Anser albifrons in China.</title>
        <authorList>
            <person name="Liu Q."/>
        </authorList>
    </citation>
    <scope>NUCLEOTIDE SEQUENCE [LARGE SCALE GENOMIC DNA]</scope>
    <source>
        <strain evidence="2 3">C62</strain>
    </source>
</reference>
<dbReference type="RefSeq" id="WP_191071873.1">
    <property type="nucleotide sequence ID" value="NZ_JACRUO010000001.1"/>
</dbReference>
<evidence type="ECO:0000313" key="2">
    <source>
        <dbReference type="EMBL" id="MBD3689853.1"/>
    </source>
</evidence>
<evidence type="ECO:0000256" key="1">
    <source>
        <dbReference type="SAM" id="MobiDB-lite"/>
    </source>
</evidence>
<accession>A0A8I0GE49</accession>
<feature type="region of interest" description="Disordered" evidence="1">
    <location>
        <begin position="126"/>
        <end position="168"/>
    </location>
</feature>
<feature type="compositionally biased region" description="Basic and acidic residues" evidence="1">
    <location>
        <begin position="133"/>
        <end position="144"/>
    </location>
</feature>
<comment type="caution">
    <text evidence="2">The sequence shown here is derived from an EMBL/GenBank/DDBJ whole genome shotgun (WGS) entry which is preliminary data.</text>
</comment>
<sequence>MPNPMIYPIARYEKHNIYSPAGKWDPYLPSYAVRTLINNCGTTSDWHELHPPTMCNTTWRPNAPRPYYRLSEALGFFRDELKNPNKSLSVIQQINEVLDVFTDPRFRERALAANGGDIQNVILPAASEGEPDEKDRPPRTEDNSHGATGDGMNQQAKGRTPEPREDALVKAAAHMAYAASQLIALVGDRNR</sequence>
<proteinExistence type="predicted"/>
<feature type="compositionally biased region" description="Basic and acidic residues" evidence="1">
    <location>
        <begin position="159"/>
        <end position="168"/>
    </location>
</feature>
<dbReference type="Proteomes" id="UP000627538">
    <property type="component" value="Unassembled WGS sequence"/>
</dbReference>
<keyword evidence="3" id="KW-1185">Reference proteome</keyword>
<evidence type="ECO:0000313" key="3">
    <source>
        <dbReference type="Proteomes" id="UP000627538"/>
    </source>
</evidence>